<dbReference type="InterPro" id="IPR002182">
    <property type="entry name" value="NB-ARC"/>
</dbReference>
<dbReference type="Pfam" id="PF00931">
    <property type="entry name" value="NB-ARC"/>
    <property type="match status" value="1"/>
</dbReference>
<gene>
    <name evidence="5" type="ORF">ABUL08_08980</name>
    <name evidence="4" type="ORF">VK199_08935</name>
</gene>
<evidence type="ECO:0000313" key="5">
    <source>
        <dbReference type="EMBL" id="XCH76203.1"/>
    </source>
</evidence>
<proteinExistence type="predicted"/>
<evidence type="ECO:0000313" key="4">
    <source>
        <dbReference type="EMBL" id="XBP95500.1"/>
    </source>
</evidence>
<dbReference type="GO" id="GO:0042026">
    <property type="term" value="P:protein refolding"/>
    <property type="evidence" value="ECO:0007669"/>
    <property type="project" value="TreeGrafter"/>
</dbReference>
<evidence type="ECO:0000259" key="2">
    <source>
        <dbReference type="Pfam" id="PF00931"/>
    </source>
</evidence>
<dbReference type="EMBL" id="CP159342">
    <property type="protein sequence ID" value="XCH76203.1"/>
    <property type="molecule type" value="Genomic_DNA"/>
</dbReference>
<feature type="region of interest" description="Disordered" evidence="1">
    <location>
        <begin position="1"/>
        <end position="44"/>
    </location>
</feature>
<dbReference type="PRINTS" id="PR00364">
    <property type="entry name" value="DISEASERSIST"/>
</dbReference>
<dbReference type="GO" id="GO:0005737">
    <property type="term" value="C:cytoplasm"/>
    <property type="evidence" value="ECO:0007669"/>
    <property type="project" value="TreeGrafter"/>
</dbReference>
<name>A0AAU8HLM5_9ACTN</name>
<dbReference type="PANTHER" id="PTHR43096">
    <property type="entry name" value="DNAJ HOMOLOG 1, MITOCHONDRIAL-RELATED"/>
    <property type="match status" value="1"/>
</dbReference>
<dbReference type="InterPro" id="IPR027417">
    <property type="entry name" value="P-loop_NTPase"/>
</dbReference>
<feature type="domain" description="NB-ARC" evidence="2">
    <location>
        <begin position="85"/>
        <end position="208"/>
    </location>
</feature>
<dbReference type="CDD" id="cd10747">
    <property type="entry name" value="DnaJ_C"/>
    <property type="match status" value="1"/>
</dbReference>
<organism evidence="5">
    <name type="scientific">Micromonospora sp. CCTCC AA 2012012</name>
    <dbReference type="NCBI Taxonomy" id="3111921"/>
    <lineage>
        <taxon>Bacteria</taxon>
        <taxon>Bacillati</taxon>
        <taxon>Actinomycetota</taxon>
        <taxon>Actinomycetes</taxon>
        <taxon>Micromonosporales</taxon>
        <taxon>Micromonosporaceae</taxon>
        <taxon>Micromonospora</taxon>
    </lineage>
</organism>
<evidence type="ECO:0000256" key="1">
    <source>
        <dbReference type="SAM" id="MobiDB-lite"/>
    </source>
</evidence>
<dbReference type="PANTHER" id="PTHR43096:SF48">
    <property type="entry name" value="CHAPERONE PROTEIN DNAJ"/>
    <property type="match status" value="1"/>
</dbReference>
<sequence>MTTTPSTTPSPDPDPGPDRPGVDARGVQIGDHNTQHNHFAGRTPVSWPHRVGLVPGLADQRLDRLADQDLAAALTGEQTVMVCQVLAGLGGVGKTQLAANLAHQWWQHRRVDLLLWASATSRSAVLTRYAQAAADITGVEDPNPEDAAVRLLAWLSSTDRRWLVVLDDLTDPQDLTGLWPPTTPTGRTVVTTRRRDAALLAGRRLVDVGVFDPAEAVTYLHAKLAGHPDRLDQAQELAADLGFLPLALAQAAAYLMDRGLTCGEYRKRFADRRRRLAELMPDTLPDGHQATVATTWSLSIELADAMAPAGLARPLLELASHLDPNGVPTTVFTTLAALRYLDRGLGPPPRPARFLAAWRKPPQARPRVGAADARDALHCLQRLSLISLPADASEVRVHALVQRATREQIPPDRRAVAQESATAALRQGRGTDGILRFDLTLEQAAFGHEAPITVDTAVTCDRCQGEIPAIFDCGTCAGQGRLKTRRTLTLKFPAGLQDGMRIRLANQYEAGRYGGVGGDLYVEIHELPHDRFTRTGDDLHCTLDGSGIDHAAGGVLPVVGLDGTPLRVRVPPRAHPGTRIRVRGHGVPHLRQTDPAGRGDLYLTLG</sequence>
<dbReference type="SUPFAM" id="SSF52540">
    <property type="entry name" value="P-loop containing nucleoside triphosphate hydrolases"/>
    <property type="match status" value="1"/>
</dbReference>
<feature type="domain" description="Chaperone DnaJ C-terminal" evidence="3">
    <location>
        <begin position="437"/>
        <end position="604"/>
    </location>
</feature>
<accession>A0AAU8HLM5</accession>
<dbReference type="InterPro" id="IPR002939">
    <property type="entry name" value="DnaJ_C"/>
</dbReference>
<reference evidence="4" key="1">
    <citation type="submission" date="2024-01" db="EMBL/GenBank/DDBJ databases">
        <title>The genome sequence of Micromonospora mangrovi CCTCC AA 2012012.</title>
        <authorList>
            <person name="Gao J."/>
        </authorList>
    </citation>
    <scope>NUCLEOTIDE SEQUENCE</scope>
    <source>
        <strain evidence="4">CCTCC AA 2012012</strain>
    </source>
</reference>
<reference evidence="5" key="2">
    <citation type="submission" date="2024-06" db="EMBL/GenBank/DDBJ databases">
        <title>Micromonospora mangrovi CCTCC AA 2012012 genome sequences.</title>
        <authorList>
            <person name="Gao J."/>
        </authorList>
    </citation>
    <scope>NUCLEOTIDE SEQUENCE</scope>
    <source>
        <strain evidence="5">CCTCC AA 2012012</strain>
    </source>
</reference>
<dbReference type="SUPFAM" id="SSF49493">
    <property type="entry name" value="HSP40/DnaJ peptide-binding domain"/>
    <property type="match status" value="2"/>
</dbReference>
<dbReference type="GO" id="GO:0043531">
    <property type="term" value="F:ADP binding"/>
    <property type="evidence" value="ECO:0007669"/>
    <property type="project" value="InterPro"/>
</dbReference>
<dbReference type="Gene3D" id="2.60.260.20">
    <property type="entry name" value="Urease metallochaperone UreE, N-terminal domain"/>
    <property type="match status" value="2"/>
</dbReference>
<dbReference type="GO" id="GO:0051082">
    <property type="term" value="F:unfolded protein binding"/>
    <property type="evidence" value="ECO:0007669"/>
    <property type="project" value="InterPro"/>
</dbReference>
<dbReference type="InterPro" id="IPR008971">
    <property type="entry name" value="HSP40/DnaJ_pept-bd"/>
</dbReference>
<dbReference type="Pfam" id="PF01556">
    <property type="entry name" value="DnaJ_C"/>
    <property type="match status" value="1"/>
</dbReference>
<protein>
    <submittedName>
        <fullName evidence="5">DnaJ C-terminal domain-containing protein</fullName>
    </submittedName>
</protein>
<dbReference type="RefSeq" id="WP_350936366.1">
    <property type="nucleotide sequence ID" value="NZ_CP157762.1"/>
</dbReference>
<dbReference type="Gene3D" id="3.40.50.300">
    <property type="entry name" value="P-loop containing nucleotide triphosphate hydrolases"/>
    <property type="match status" value="1"/>
</dbReference>
<dbReference type="EMBL" id="CP157762">
    <property type="protein sequence ID" value="XBP95500.1"/>
    <property type="molecule type" value="Genomic_DNA"/>
</dbReference>
<evidence type="ECO:0000259" key="3">
    <source>
        <dbReference type="Pfam" id="PF01556"/>
    </source>
</evidence>
<dbReference type="AlphaFoldDB" id="A0AAU8HLM5"/>